<proteinExistence type="predicted"/>
<accession>A0A1M4V6F5</accession>
<evidence type="ECO:0000313" key="1">
    <source>
        <dbReference type="EMBL" id="SHE64492.1"/>
    </source>
</evidence>
<name>A0A1M4V6F5_9SPHI</name>
<dbReference type="EMBL" id="FQUQ01000001">
    <property type="protein sequence ID" value="SHE64492.1"/>
    <property type="molecule type" value="Genomic_DNA"/>
</dbReference>
<organism evidence="1 2">
    <name type="scientific">Pedobacter caeni</name>
    <dbReference type="NCBI Taxonomy" id="288992"/>
    <lineage>
        <taxon>Bacteria</taxon>
        <taxon>Pseudomonadati</taxon>
        <taxon>Bacteroidota</taxon>
        <taxon>Sphingobacteriia</taxon>
        <taxon>Sphingobacteriales</taxon>
        <taxon>Sphingobacteriaceae</taxon>
        <taxon>Pedobacter</taxon>
    </lineage>
</organism>
<reference evidence="2" key="1">
    <citation type="submission" date="2016-11" db="EMBL/GenBank/DDBJ databases">
        <authorList>
            <person name="Varghese N."/>
            <person name="Submissions S."/>
        </authorList>
    </citation>
    <scope>NUCLEOTIDE SEQUENCE [LARGE SCALE GENOMIC DNA]</scope>
    <source>
        <strain evidence="2">DSM 16990</strain>
    </source>
</reference>
<protein>
    <submittedName>
        <fullName evidence="1">Uncharacterized protein</fullName>
    </submittedName>
</protein>
<dbReference type="STRING" id="288992.SAMN04488522_101793"/>
<dbReference type="AlphaFoldDB" id="A0A1M4V6F5"/>
<gene>
    <name evidence="1" type="ORF">SAMN04488522_101793</name>
</gene>
<dbReference type="Proteomes" id="UP000184287">
    <property type="component" value="Unassembled WGS sequence"/>
</dbReference>
<evidence type="ECO:0000313" key="2">
    <source>
        <dbReference type="Proteomes" id="UP000184287"/>
    </source>
</evidence>
<sequence length="279" mass="31747">MPWGDYGNTLLVGYAFHNDDQTQILVERTGPFVPPVYNWGRMLLISDSLKQVLETTDLKGFTFQKTVFKKIVNIDWTNWDLNAADPKSYPAGGEPENYILSRKHHPETADLMEAIWCLELDDQTLTGRQKDTSGKTNLFLIENSWTGNDIFITKGAGYIYFSEKAKTWFEANGNGFANFEPFQSKVATPEEIEIANEYIKPIPQKVDPFAHLTPKDWKTYQKLIAQANKFILKSKNDQTEKAKLLSLKKAIESFKSAQQIRPLGKKEQQQLDQLSASSG</sequence>
<keyword evidence="2" id="KW-1185">Reference proteome</keyword>